<accession>A0A060N0Z0</accession>
<dbReference type="PIRSF" id="PIRSF000724">
    <property type="entry name" value="Pgk"/>
    <property type="match status" value="1"/>
</dbReference>
<keyword evidence="8" id="KW-0479">Metal-binding</keyword>
<dbReference type="InterPro" id="IPR015911">
    <property type="entry name" value="Phosphoglycerate_kinase_CS"/>
</dbReference>
<evidence type="ECO:0000256" key="6">
    <source>
        <dbReference type="ARBA" id="ARBA00013061"/>
    </source>
</evidence>
<dbReference type="AlphaFoldDB" id="A0A060N0Z0"/>
<sequence>MGFTKKSLDQIDVKDKRVFMRVDFNVPMEKGKITNTKRIDATIPSIQYCLDHGCKAVVLASYLGRPDGHVVPELTLKPVAEKLEEILKHKVIFLNDCVGEEVIKACANPAPGSVILLENVRFHPEEEGSSIVDGKKVKADPEKVKEFREQLTKLGDVYVNDAFGTVHRAHSTMVGVNLSPKVSGFLVKKELGYFAKAFDHINRPYLGILGGAKVADKIPIINNFLEKVDQLIICGGMAYTFLAASKNMKIGKSLFDASKVEMCKELLAKAEAKKVEILLPFDFVACDKFGEDANTQICTLEEGIPEGWEGVDCGPKTSALWREKILAAKTIMWNGPCGVFEIDKFSAGTKALCEAVAAATQAGVLTIVGGGDTPTALKKFGLDKQVSHISTGGGASLELLQGLPLPGVANLDDAE</sequence>
<dbReference type="GO" id="GO:0043531">
    <property type="term" value="F:ADP binding"/>
    <property type="evidence" value="ECO:0007669"/>
    <property type="project" value="TreeGrafter"/>
</dbReference>
<dbReference type="PRINTS" id="PR00477">
    <property type="entry name" value="PHGLYCKINASE"/>
</dbReference>
<evidence type="ECO:0000256" key="16">
    <source>
        <dbReference type="RuleBase" id="RU000696"/>
    </source>
</evidence>
<evidence type="ECO:0000256" key="9">
    <source>
        <dbReference type="ARBA" id="ARBA00022741"/>
    </source>
</evidence>
<dbReference type="PANTHER" id="PTHR11406">
    <property type="entry name" value="PHOSPHOGLYCERATE KINASE"/>
    <property type="match status" value="1"/>
</dbReference>
<dbReference type="PANTHER" id="PTHR11406:SF0">
    <property type="entry name" value="PHOSPHOGLYCERATE KINASE"/>
    <property type="match status" value="1"/>
</dbReference>
<evidence type="ECO:0000256" key="13">
    <source>
        <dbReference type="ARBA" id="ARBA00023152"/>
    </source>
</evidence>
<dbReference type="GO" id="GO:0005829">
    <property type="term" value="C:cytosol"/>
    <property type="evidence" value="ECO:0007669"/>
    <property type="project" value="TreeGrafter"/>
</dbReference>
<organism evidence="17">
    <name type="scientific">Entamoeba histolytica</name>
    <dbReference type="NCBI Taxonomy" id="5759"/>
    <lineage>
        <taxon>Eukaryota</taxon>
        <taxon>Amoebozoa</taxon>
        <taxon>Evosea</taxon>
        <taxon>Archamoebae</taxon>
        <taxon>Mastigamoebida</taxon>
        <taxon>Entamoebidae</taxon>
        <taxon>Entamoeba</taxon>
    </lineage>
</organism>
<comment type="pathway">
    <text evidence="3 15">Carbohydrate degradation; glycolysis; pyruvate from D-glyceraldehyde 3-phosphate: step 2/5.</text>
</comment>
<feature type="binding site" evidence="14">
    <location>
        <position position="341"/>
    </location>
    <ligand>
        <name>ATP</name>
        <dbReference type="ChEBI" id="CHEBI:30616"/>
    </ligand>
</feature>
<dbReference type="InterPro" id="IPR036043">
    <property type="entry name" value="Phosphoglycerate_kinase_sf"/>
</dbReference>
<evidence type="ECO:0000256" key="5">
    <source>
        <dbReference type="ARBA" id="ARBA00011245"/>
    </source>
</evidence>
<dbReference type="VEuPathDB" id="AmoebaDB:EHI5A_003470"/>
<dbReference type="GO" id="GO:0005524">
    <property type="term" value="F:ATP binding"/>
    <property type="evidence" value="ECO:0007669"/>
    <property type="project" value="UniProtKB-KW"/>
</dbReference>
<keyword evidence="7 15" id="KW-0808">Transferase</keyword>
<evidence type="ECO:0000256" key="7">
    <source>
        <dbReference type="ARBA" id="ARBA00022679"/>
    </source>
</evidence>
<dbReference type="SUPFAM" id="SSF53748">
    <property type="entry name" value="Phosphoglycerate kinase"/>
    <property type="match status" value="1"/>
</dbReference>
<evidence type="ECO:0000256" key="8">
    <source>
        <dbReference type="ARBA" id="ARBA00022723"/>
    </source>
</evidence>
<evidence type="ECO:0000256" key="1">
    <source>
        <dbReference type="ARBA" id="ARBA00000642"/>
    </source>
</evidence>
<feature type="binding site" evidence="14">
    <location>
        <position position="217"/>
    </location>
    <ligand>
        <name>ATP</name>
        <dbReference type="ChEBI" id="CHEBI:30616"/>
    </ligand>
</feature>
<comment type="catalytic activity">
    <reaction evidence="1 15">
        <text>(2R)-3-phosphoglycerate + ATP = (2R)-3-phospho-glyceroyl phosphate + ADP</text>
        <dbReference type="Rhea" id="RHEA:14801"/>
        <dbReference type="ChEBI" id="CHEBI:30616"/>
        <dbReference type="ChEBI" id="CHEBI:57604"/>
        <dbReference type="ChEBI" id="CHEBI:58272"/>
        <dbReference type="ChEBI" id="CHEBI:456216"/>
        <dbReference type="EC" id="2.7.2.3"/>
    </reaction>
</comment>
<feature type="binding site" evidence="14">
    <location>
        <begin position="370"/>
        <end position="373"/>
    </location>
    <ligand>
        <name>ATP</name>
        <dbReference type="ChEBI" id="CHEBI:30616"/>
    </ligand>
</feature>
<evidence type="ECO:0000256" key="12">
    <source>
        <dbReference type="ARBA" id="ARBA00022842"/>
    </source>
</evidence>
<dbReference type="EMBL" id="AK418795">
    <property type="protein sequence ID" value="BAN37540.1"/>
    <property type="molecule type" value="mRNA"/>
</dbReference>
<dbReference type="VEuPathDB" id="AmoebaDB:KM1_022470"/>
<dbReference type="VEuPathDB" id="AmoebaDB:EHI8A_008190"/>
<dbReference type="EC" id="2.7.2.3" evidence="6 15"/>
<dbReference type="FunFam" id="3.40.50.1260:FF:000019">
    <property type="entry name" value="Phosphoglycerate kinase 1"/>
    <property type="match status" value="1"/>
</dbReference>
<dbReference type="GO" id="GO:0006094">
    <property type="term" value="P:gluconeogenesis"/>
    <property type="evidence" value="ECO:0007669"/>
    <property type="project" value="TreeGrafter"/>
</dbReference>
<evidence type="ECO:0000256" key="14">
    <source>
        <dbReference type="PIRSR" id="PIRSR000724-2"/>
    </source>
</evidence>
<comment type="subunit">
    <text evidence="5 16">Monomer.</text>
</comment>
<keyword evidence="10 15" id="KW-0418">Kinase</keyword>
<keyword evidence="12" id="KW-0460">Magnesium</keyword>
<comment type="cofactor">
    <cofactor evidence="2">
        <name>Mg(2+)</name>
        <dbReference type="ChEBI" id="CHEBI:18420"/>
    </cofactor>
</comment>
<dbReference type="HAMAP" id="MF_00145">
    <property type="entry name" value="Phosphoglyc_kinase"/>
    <property type="match status" value="1"/>
</dbReference>
<dbReference type="GO" id="GO:0046872">
    <property type="term" value="F:metal ion binding"/>
    <property type="evidence" value="ECO:0007669"/>
    <property type="project" value="UniProtKB-KW"/>
</dbReference>
<dbReference type="PROSITE" id="PS00111">
    <property type="entry name" value="PGLYCERATE_KINASE"/>
    <property type="match status" value="1"/>
</dbReference>
<dbReference type="UniPathway" id="UPA00109">
    <property type="reaction ID" value="UER00185"/>
</dbReference>
<keyword evidence="9" id="KW-0547">Nucleotide-binding</keyword>
<dbReference type="GO" id="GO:0004618">
    <property type="term" value="F:phosphoglycerate kinase activity"/>
    <property type="evidence" value="ECO:0007669"/>
    <property type="project" value="UniProtKB-EC"/>
</dbReference>
<dbReference type="GO" id="GO:0005516">
    <property type="term" value="F:calmodulin binding"/>
    <property type="evidence" value="ECO:0007669"/>
    <property type="project" value="TreeGrafter"/>
</dbReference>
<dbReference type="InterPro" id="IPR015824">
    <property type="entry name" value="Phosphoglycerate_kinase_N"/>
</dbReference>
<comment type="similarity">
    <text evidence="4 15">Belongs to the phosphoglycerate kinase family.</text>
</comment>
<evidence type="ECO:0000256" key="10">
    <source>
        <dbReference type="ARBA" id="ARBA00022777"/>
    </source>
</evidence>
<reference evidence="17" key="1">
    <citation type="submission" date="2012-06" db="EMBL/GenBank/DDBJ databases">
        <title>Short 5' UTR of Entamoeba genes.</title>
        <authorList>
            <person name="Hiranuka K."/>
            <person name="Kumagai M."/>
            <person name="Wakaguri H."/>
            <person name="Suzuki Y."/>
            <person name="Sugano S."/>
            <person name="Watanabe J."/>
            <person name="Makioka A."/>
        </authorList>
    </citation>
    <scope>NUCLEOTIDE SEQUENCE</scope>
    <source>
        <strain evidence="17">HM-1:IMSS</strain>
    </source>
</reference>
<keyword evidence="11 14" id="KW-0067">ATP-binding</keyword>
<keyword evidence="13" id="KW-0324">Glycolysis</keyword>
<dbReference type="Pfam" id="PF00162">
    <property type="entry name" value="PGK"/>
    <property type="match status" value="1"/>
</dbReference>
<protein>
    <recommendedName>
        <fullName evidence="6 15">Phosphoglycerate kinase</fullName>
        <ecNumber evidence="6 15">2.7.2.3</ecNumber>
    </recommendedName>
</protein>
<evidence type="ECO:0000256" key="4">
    <source>
        <dbReference type="ARBA" id="ARBA00008982"/>
    </source>
</evidence>
<proteinExistence type="evidence at transcript level"/>
<dbReference type="CDD" id="cd00318">
    <property type="entry name" value="Phosphoglycerate_kinase"/>
    <property type="match status" value="1"/>
</dbReference>
<evidence type="ECO:0000256" key="15">
    <source>
        <dbReference type="RuleBase" id="RU000532"/>
    </source>
</evidence>
<dbReference type="Gene3D" id="3.40.50.1260">
    <property type="entry name" value="Phosphoglycerate kinase, N-terminal domain"/>
    <property type="match status" value="3"/>
</dbReference>
<evidence type="ECO:0000313" key="17">
    <source>
        <dbReference type="EMBL" id="BAN37540.1"/>
    </source>
</evidence>
<evidence type="ECO:0000256" key="2">
    <source>
        <dbReference type="ARBA" id="ARBA00001946"/>
    </source>
</evidence>
<dbReference type="InterPro" id="IPR001576">
    <property type="entry name" value="Phosphoglycerate_kinase"/>
</dbReference>
<dbReference type="VEuPathDB" id="AmoebaDB:EHI7A_022660"/>
<dbReference type="VEuPathDB" id="AmoebaDB:EHI_188180"/>
<dbReference type="GO" id="GO:0006096">
    <property type="term" value="P:glycolytic process"/>
    <property type="evidence" value="ECO:0007669"/>
    <property type="project" value="UniProtKB-UniPathway"/>
</dbReference>
<evidence type="ECO:0000256" key="3">
    <source>
        <dbReference type="ARBA" id="ARBA00004838"/>
    </source>
</evidence>
<dbReference type="FunFam" id="3.40.50.1260:FF:000003">
    <property type="entry name" value="Phosphoglycerate kinase"/>
    <property type="match status" value="1"/>
</dbReference>
<name>A0A060N0Z0_ENTHI</name>
<evidence type="ECO:0000256" key="11">
    <source>
        <dbReference type="ARBA" id="ARBA00022840"/>
    </source>
</evidence>